<feature type="transmembrane region" description="Helical" evidence="1">
    <location>
        <begin position="98"/>
        <end position="119"/>
    </location>
</feature>
<keyword evidence="1" id="KW-0812">Transmembrane</keyword>
<keyword evidence="1" id="KW-0472">Membrane</keyword>
<accession>A0AB33K4L9</accession>
<dbReference type="RefSeq" id="WP_407989976.1">
    <property type="nucleotide sequence ID" value="NZ_AP035881.2"/>
</dbReference>
<gene>
    <name evidence="2" type="ORF">KCMC57_40380</name>
</gene>
<keyword evidence="1" id="KW-1133">Transmembrane helix</keyword>
<organism evidence="2">
    <name type="scientific">Kitasatospora sp. CMC57</name>
    <dbReference type="NCBI Taxonomy" id="3231513"/>
    <lineage>
        <taxon>Bacteria</taxon>
        <taxon>Bacillati</taxon>
        <taxon>Actinomycetota</taxon>
        <taxon>Actinomycetes</taxon>
        <taxon>Kitasatosporales</taxon>
        <taxon>Streptomycetaceae</taxon>
        <taxon>Kitasatospora</taxon>
    </lineage>
</organism>
<proteinExistence type="predicted"/>
<dbReference type="EMBL" id="AP035881">
    <property type="protein sequence ID" value="BFP47670.1"/>
    <property type="molecule type" value="Genomic_DNA"/>
</dbReference>
<evidence type="ECO:0000313" key="2">
    <source>
        <dbReference type="EMBL" id="BFP47670.1"/>
    </source>
</evidence>
<reference evidence="2" key="1">
    <citation type="submission" date="2024-07" db="EMBL/GenBank/DDBJ databases">
        <title>Complete genome sequences of cellulolytic bacteria, Kitasatospora sp. CMC57 and Streptomyces sp. CMC78, isolated from Japanese agricultural soil.</title>
        <authorList>
            <person name="Hashimoto T."/>
            <person name="Ito M."/>
            <person name="Iwamoto M."/>
            <person name="Fukahori D."/>
            <person name="Shoda T."/>
            <person name="Sakoda M."/>
            <person name="Morohoshi T."/>
            <person name="Mitsuboshi M."/>
            <person name="Nishizawa T."/>
        </authorList>
    </citation>
    <scope>NUCLEOTIDE SEQUENCE</scope>
    <source>
        <strain evidence="2">CMC57</strain>
    </source>
</reference>
<evidence type="ECO:0000256" key="1">
    <source>
        <dbReference type="SAM" id="Phobius"/>
    </source>
</evidence>
<sequence>MNSRQDDLKQDLDAALQTRRELGREYETEIVDSFLTRLDARIDAQVDQRVADRLAEHGVGDVRRGGRGGWASAGRLPVVSLVLAIPLTGIAAGASLTGMIVCWAGIAGVNIAAAVGSRIERRDFGPGRSDWK</sequence>
<feature type="transmembrane region" description="Helical" evidence="1">
    <location>
        <begin position="73"/>
        <end position="92"/>
    </location>
</feature>
<protein>
    <recommendedName>
        <fullName evidence="3">Integral membrane protein</fullName>
    </recommendedName>
</protein>
<evidence type="ECO:0008006" key="3">
    <source>
        <dbReference type="Google" id="ProtNLM"/>
    </source>
</evidence>
<dbReference type="AlphaFoldDB" id="A0AB33K4L9"/>
<name>A0AB33K4L9_9ACTN</name>